<dbReference type="SUPFAM" id="SSF47384">
    <property type="entry name" value="Homodimeric domain of signal transducing histidine kinase"/>
    <property type="match status" value="1"/>
</dbReference>
<evidence type="ECO:0000259" key="7">
    <source>
        <dbReference type="PROSITE" id="PS50112"/>
    </source>
</evidence>
<dbReference type="InterPro" id="IPR003594">
    <property type="entry name" value="HATPase_dom"/>
</dbReference>
<keyword evidence="5" id="KW-0418">Kinase</keyword>
<dbReference type="PROSITE" id="PS50112">
    <property type="entry name" value="PAS"/>
    <property type="match status" value="1"/>
</dbReference>
<dbReference type="InterPro" id="IPR004358">
    <property type="entry name" value="Sig_transdc_His_kin-like_C"/>
</dbReference>
<dbReference type="InterPro" id="IPR036097">
    <property type="entry name" value="HisK_dim/P_sf"/>
</dbReference>
<dbReference type="EC" id="2.7.13.3" evidence="2"/>
<dbReference type="NCBIfam" id="TIGR00229">
    <property type="entry name" value="sensory_box"/>
    <property type="match status" value="1"/>
</dbReference>
<evidence type="ECO:0000256" key="2">
    <source>
        <dbReference type="ARBA" id="ARBA00012438"/>
    </source>
</evidence>
<dbReference type="InterPro" id="IPR013656">
    <property type="entry name" value="PAS_4"/>
</dbReference>
<dbReference type="InterPro" id="IPR036890">
    <property type="entry name" value="HATPase_C_sf"/>
</dbReference>
<dbReference type="PROSITE" id="PS50109">
    <property type="entry name" value="HIS_KIN"/>
    <property type="match status" value="1"/>
</dbReference>
<dbReference type="SMART" id="SM00387">
    <property type="entry name" value="HATPase_c"/>
    <property type="match status" value="1"/>
</dbReference>
<protein>
    <recommendedName>
        <fullName evidence="2">histidine kinase</fullName>
        <ecNumber evidence="2">2.7.13.3</ecNumber>
    </recommendedName>
</protein>
<dbReference type="InterPro" id="IPR005467">
    <property type="entry name" value="His_kinase_dom"/>
</dbReference>
<dbReference type="InterPro" id="IPR052162">
    <property type="entry name" value="Sensor_kinase/Photoreceptor"/>
</dbReference>
<dbReference type="Pfam" id="PF08448">
    <property type="entry name" value="PAS_4"/>
    <property type="match status" value="1"/>
</dbReference>
<evidence type="ECO:0000313" key="8">
    <source>
        <dbReference type="EMBL" id="SDQ21348.1"/>
    </source>
</evidence>
<dbReference type="CDD" id="cd00130">
    <property type="entry name" value="PAS"/>
    <property type="match status" value="1"/>
</dbReference>
<keyword evidence="4" id="KW-0808">Transferase</keyword>
<dbReference type="RefSeq" id="WP_245698682.1">
    <property type="nucleotide sequence ID" value="NZ_FNKQ01000001.1"/>
</dbReference>
<dbReference type="Pfam" id="PF02518">
    <property type="entry name" value="HATPase_c"/>
    <property type="match status" value="1"/>
</dbReference>
<gene>
    <name evidence="8" type="ORF">SAMN05216278_0963</name>
</gene>
<dbReference type="SUPFAM" id="SSF55874">
    <property type="entry name" value="ATPase domain of HSP90 chaperone/DNA topoisomerase II/histidine kinase"/>
    <property type="match status" value="1"/>
</dbReference>
<dbReference type="SUPFAM" id="SSF55785">
    <property type="entry name" value="PYP-like sensor domain (PAS domain)"/>
    <property type="match status" value="1"/>
</dbReference>
<dbReference type="InterPro" id="IPR035965">
    <property type="entry name" value="PAS-like_dom_sf"/>
</dbReference>
<evidence type="ECO:0000313" key="9">
    <source>
        <dbReference type="Proteomes" id="UP000199289"/>
    </source>
</evidence>
<evidence type="ECO:0000256" key="5">
    <source>
        <dbReference type="ARBA" id="ARBA00022777"/>
    </source>
</evidence>
<sequence length="351" mass="39255">MVPVDENPHSRRAEDLFDHLPVMFVVTRPGPSNGREPVIEDCNERFASRLGHEREDVLGRPLGEFYAPDSAESLYGGYERALRGEFDRAERELLARDGTVVHTVVHAVPRRDDTEGVAALYVDVTERKRREEHVQILNRVMRHNIRNDLNVLYGHTEMLLRSDDADVRESARVIGRTVERWLDLTEKAKEIEHLFEEAPAGTRPVGEIIHETQTNVELAYLSATVETEIDVDPDLPVSDRLHAAVEELCENGVKHDDDDEPRVLLRARRSDSGEFLELSVADRGPGVPEHERAILREGEETPLVHGSGLGFWLVRTVARRAGGCVTVDDRAGGGSVVTLRVPVRGALTGTE</sequence>
<dbReference type="Gene3D" id="3.30.565.10">
    <property type="entry name" value="Histidine kinase-like ATPase, C-terminal domain"/>
    <property type="match status" value="1"/>
</dbReference>
<dbReference type="PANTHER" id="PTHR43304">
    <property type="entry name" value="PHYTOCHROME-LIKE PROTEIN CPH1"/>
    <property type="match status" value="1"/>
</dbReference>
<dbReference type="GO" id="GO:0000155">
    <property type="term" value="F:phosphorelay sensor kinase activity"/>
    <property type="evidence" value="ECO:0007669"/>
    <property type="project" value="InterPro"/>
</dbReference>
<dbReference type="Gene3D" id="3.30.450.20">
    <property type="entry name" value="PAS domain"/>
    <property type="match status" value="1"/>
</dbReference>
<name>A0A1H0Z1U4_9EURY</name>
<dbReference type="InterPro" id="IPR000014">
    <property type="entry name" value="PAS"/>
</dbReference>
<evidence type="ECO:0000256" key="3">
    <source>
        <dbReference type="ARBA" id="ARBA00022553"/>
    </source>
</evidence>
<dbReference type="PANTHER" id="PTHR43304:SF1">
    <property type="entry name" value="PAC DOMAIN-CONTAINING PROTEIN"/>
    <property type="match status" value="1"/>
</dbReference>
<evidence type="ECO:0000256" key="4">
    <source>
        <dbReference type="ARBA" id="ARBA00022679"/>
    </source>
</evidence>
<evidence type="ECO:0000256" key="1">
    <source>
        <dbReference type="ARBA" id="ARBA00000085"/>
    </source>
</evidence>
<dbReference type="AlphaFoldDB" id="A0A1H0Z1U4"/>
<organism evidence="8 9">
    <name type="scientific">Halopelagius longus</name>
    <dbReference type="NCBI Taxonomy" id="1236180"/>
    <lineage>
        <taxon>Archaea</taxon>
        <taxon>Methanobacteriati</taxon>
        <taxon>Methanobacteriota</taxon>
        <taxon>Stenosarchaea group</taxon>
        <taxon>Halobacteria</taxon>
        <taxon>Halobacteriales</taxon>
        <taxon>Haloferacaceae</taxon>
    </lineage>
</organism>
<dbReference type="EMBL" id="FNKQ01000001">
    <property type="protein sequence ID" value="SDQ21348.1"/>
    <property type="molecule type" value="Genomic_DNA"/>
</dbReference>
<dbReference type="SMART" id="SM00091">
    <property type="entry name" value="PAS"/>
    <property type="match status" value="1"/>
</dbReference>
<comment type="catalytic activity">
    <reaction evidence="1">
        <text>ATP + protein L-histidine = ADP + protein N-phospho-L-histidine.</text>
        <dbReference type="EC" id="2.7.13.3"/>
    </reaction>
</comment>
<feature type="domain" description="Histidine kinase" evidence="6">
    <location>
        <begin position="140"/>
        <end position="345"/>
    </location>
</feature>
<proteinExistence type="predicted"/>
<feature type="domain" description="PAS" evidence="7">
    <location>
        <begin position="43"/>
        <end position="85"/>
    </location>
</feature>
<dbReference type="Proteomes" id="UP000199289">
    <property type="component" value="Unassembled WGS sequence"/>
</dbReference>
<dbReference type="PRINTS" id="PR00344">
    <property type="entry name" value="BCTRLSENSOR"/>
</dbReference>
<accession>A0A1H0Z1U4</accession>
<reference evidence="9" key="1">
    <citation type="submission" date="2016-10" db="EMBL/GenBank/DDBJ databases">
        <authorList>
            <person name="Varghese N."/>
            <person name="Submissions S."/>
        </authorList>
    </citation>
    <scope>NUCLEOTIDE SEQUENCE [LARGE SCALE GENOMIC DNA]</scope>
    <source>
        <strain evidence="9">CGMCC 1.12397</strain>
    </source>
</reference>
<evidence type="ECO:0000259" key="6">
    <source>
        <dbReference type="PROSITE" id="PS50109"/>
    </source>
</evidence>
<keyword evidence="3" id="KW-0597">Phosphoprotein</keyword>